<gene>
    <name evidence="7" type="ORF">H4R34_000242</name>
</gene>
<protein>
    <recommendedName>
        <fullName evidence="9">RNA polymerase II assembly factor Rtp1 C-terminal domain-containing protein</fullName>
    </recommendedName>
</protein>
<keyword evidence="8" id="KW-1185">Reference proteome</keyword>
<dbReference type="InterPro" id="IPR019414">
    <property type="entry name" value="Rtp1_C2"/>
</dbReference>
<evidence type="ECO:0000313" key="7">
    <source>
        <dbReference type="EMBL" id="KAJ1985065.1"/>
    </source>
</evidence>
<dbReference type="InterPro" id="IPR039600">
    <property type="entry name" value="TANGO6/Rtp1"/>
</dbReference>
<dbReference type="SUPFAM" id="SSF48371">
    <property type="entry name" value="ARM repeat"/>
    <property type="match status" value="1"/>
</dbReference>
<evidence type="ECO:0000259" key="3">
    <source>
        <dbReference type="Pfam" id="PF10304"/>
    </source>
</evidence>
<evidence type="ECO:0000256" key="1">
    <source>
        <dbReference type="ARBA" id="ARBA00005724"/>
    </source>
</evidence>
<dbReference type="Pfam" id="PF23565">
    <property type="entry name" value="ARM_TANGO6"/>
    <property type="match status" value="1"/>
</dbReference>
<dbReference type="GO" id="GO:0009306">
    <property type="term" value="P:protein secretion"/>
    <property type="evidence" value="ECO:0007669"/>
    <property type="project" value="TreeGrafter"/>
</dbReference>
<comment type="caution">
    <text evidence="7">The sequence shown here is derived from an EMBL/GenBank/DDBJ whole genome shotgun (WGS) entry which is preliminary data.</text>
</comment>
<feature type="domain" description="RNA polymerase II assembly factor Rtp1 C-terminal" evidence="4">
    <location>
        <begin position="773"/>
        <end position="904"/>
    </location>
</feature>
<feature type="region of interest" description="Disordered" evidence="2">
    <location>
        <begin position="744"/>
        <end position="767"/>
    </location>
</feature>
<proteinExistence type="inferred from homology"/>
<dbReference type="InterPro" id="IPR057347">
    <property type="entry name" value="TANGO6_N"/>
</dbReference>
<evidence type="ECO:0000256" key="2">
    <source>
        <dbReference type="SAM" id="MobiDB-lite"/>
    </source>
</evidence>
<feature type="domain" description="TANGO6 HEAT repeat" evidence="5">
    <location>
        <begin position="241"/>
        <end position="500"/>
    </location>
</feature>
<dbReference type="Pfam" id="PF10304">
    <property type="entry name" value="RTP1_C2"/>
    <property type="match status" value="1"/>
</dbReference>
<evidence type="ECO:0000313" key="8">
    <source>
        <dbReference type="Proteomes" id="UP001151582"/>
    </source>
</evidence>
<dbReference type="EMBL" id="JANBQB010000005">
    <property type="protein sequence ID" value="KAJ1985065.1"/>
    <property type="molecule type" value="Genomic_DNA"/>
</dbReference>
<dbReference type="InterPro" id="IPR011989">
    <property type="entry name" value="ARM-like"/>
</dbReference>
<dbReference type="Pfam" id="PF25267">
    <property type="entry name" value="TANGO6_N"/>
    <property type="match status" value="1"/>
</dbReference>
<evidence type="ECO:0000259" key="5">
    <source>
        <dbReference type="Pfam" id="PF23565"/>
    </source>
</evidence>
<dbReference type="Pfam" id="PF10363">
    <property type="entry name" value="RTP1_C1"/>
    <property type="match status" value="1"/>
</dbReference>
<dbReference type="Gene3D" id="1.25.10.10">
    <property type="entry name" value="Leucine-rich Repeat Variant"/>
    <property type="match status" value="1"/>
</dbReference>
<dbReference type="Proteomes" id="UP001151582">
    <property type="component" value="Unassembled WGS sequence"/>
</dbReference>
<evidence type="ECO:0000259" key="6">
    <source>
        <dbReference type="Pfam" id="PF25267"/>
    </source>
</evidence>
<feature type="domain" description="RNA polymerase II assembly factor Rtp1 C-terminal" evidence="3">
    <location>
        <begin position="1000"/>
        <end position="1031"/>
    </location>
</feature>
<name>A0A9W8EG35_9FUNG</name>
<feature type="domain" description="TANGO6 N-terminal" evidence="6">
    <location>
        <begin position="67"/>
        <end position="185"/>
    </location>
</feature>
<comment type="similarity">
    <text evidence="1">Belongs to the Tango6 family.</text>
</comment>
<dbReference type="InterPro" id="IPR016024">
    <property type="entry name" value="ARM-type_fold"/>
</dbReference>
<evidence type="ECO:0000259" key="4">
    <source>
        <dbReference type="Pfam" id="PF10363"/>
    </source>
</evidence>
<dbReference type="OrthoDB" id="39591at2759"/>
<dbReference type="InterPro" id="IPR019451">
    <property type="entry name" value="Rtp1_C1"/>
</dbReference>
<organism evidence="7 8">
    <name type="scientific">Dimargaris verticillata</name>
    <dbReference type="NCBI Taxonomy" id="2761393"/>
    <lineage>
        <taxon>Eukaryota</taxon>
        <taxon>Fungi</taxon>
        <taxon>Fungi incertae sedis</taxon>
        <taxon>Zoopagomycota</taxon>
        <taxon>Kickxellomycotina</taxon>
        <taxon>Dimargaritomycetes</taxon>
        <taxon>Dimargaritales</taxon>
        <taxon>Dimargaritaceae</taxon>
        <taxon>Dimargaris</taxon>
    </lineage>
</organism>
<dbReference type="PANTHER" id="PTHR20959">
    <property type="entry name" value="TRANSPORT AND GOLGI ORGANIZATION PROTEIN 6 FAMILY MEMBER"/>
    <property type="match status" value="1"/>
</dbReference>
<reference evidence="7" key="1">
    <citation type="submission" date="2022-07" db="EMBL/GenBank/DDBJ databases">
        <title>Phylogenomic reconstructions and comparative analyses of Kickxellomycotina fungi.</title>
        <authorList>
            <person name="Reynolds N.K."/>
            <person name="Stajich J.E."/>
            <person name="Barry K."/>
            <person name="Grigoriev I.V."/>
            <person name="Crous P."/>
            <person name="Smith M.E."/>
        </authorList>
    </citation>
    <scope>NUCLEOTIDE SEQUENCE</scope>
    <source>
        <strain evidence="7">RSA 567</strain>
    </source>
</reference>
<accession>A0A9W8EG35</accession>
<dbReference type="PANTHER" id="PTHR20959:SF1">
    <property type="entry name" value="TRANSPORT AND GOLGI ORGANIZATION PROTEIN 6 HOMOLOG"/>
    <property type="match status" value="1"/>
</dbReference>
<dbReference type="InterPro" id="IPR057407">
    <property type="entry name" value="HEAT_TANGO6"/>
</dbReference>
<evidence type="ECO:0008006" key="9">
    <source>
        <dbReference type="Google" id="ProtNLM"/>
    </source>
</evidence>
<dbReference type="AlphaFoldDB" id="A0A9W8EG35"/>
<sequence length="1049" mass="115908">MESLAAAIGATHATHQRIRDLVQASLSDGNAPVSQEQAAVLSECLAVVSNLEERIVNTLALQEGPKELLGIKDIRAIHAVMDYVVLTGVYPHLQPGVGLPLAHRTKSDIAQLVVSSSAAPDPTVSMQGLNDTLQHLLHIVTDTRPRHGYQCLQSMLFTRYLLDLYASLCQLIHMTFQQPEVASTLAIQPASLLKELGTLIQRADPFRSLNSLTVLLQPHGTTVPPPWFRRLCSQYLSKVVLRPGGVEVFIEFMLDTQGELTTGRLESIARLILSVPRRYIASPDQYYRQVGIQLWELFQIAIAARIPNGQSNTEHGATDHSVRFAGAVTFILTKMIQKDPKLTRELVIDPLISPLKLFYPKSDATTLPDSREATLLHTTPSLPSTTATSKVLLTAITGLHLLLLSHDLAPSVFQLALVPVVECVYFYHDYCLSLGLPSDQPALDMLLTFFRVGEPAVRLRVLKRIAFMNPQAYFTRGSTGMPEMRLKQDCQARTEDATRSSLLSSYLQTSVDTDRFVTFLKDLHDPALVGDFFILLLKEYALTADGSSAHSVDQLSRSLTVMSLVSVLADKMGPVILKRPSQVIEFANGVIEQWCTTHLQSNTKPMTWPSPTKGTSALLEPTGQSILNIASLQVNDSPNASVLPTVTANPSVFGGSEQPTAGFERTAAMEPLDANELLNESGEELSLVLQLLAAILYENKALDERDLQQLSVTNHYLRLLAASPYSALRDPAAELAIKINARQAQRDSASSSTGPAHQSETQRRAYEASRDKYQQAMDALEDDILPIRAHGLAILRDMALAQDPFLTDSSGTDGSETTARLDQVFDLFLQMVQQEDSYLYLNGVKCLSALTDVQGLRFIPKLTAVYSAIQAPEQQRSLSAPPATVDFRLRVGEALLQTVQRAGQALGRYAHLLLPCLLAVLLNEPNTHLRTSAVSILSAMAEASVYTLHPWLRQIVDWMIQVLTYDQEAELRRAATVLLISLLRGHYDEFFQHVPADTAREIYRVLKRVRGTDSDLMTRQHAQVGLSELDNVLRDFFNIEQPKHILLLD</sequence>